<gene>
    <name evidence="2" type="ORF">SAMN04488109_4121</name>
</gene>
<organism evidence="2 3">
    <name type="scientific">Chryseolinea serpens</name>
    <dbReference type="NCBI Taxonomy" id="947013"/>
    <lineage>
        <taxon>Bacteria</taxon>
        <taxon>Pseudomonadati</taxon>
        <taxon>Bacteroidota</taxon>
        <taxon>Cytophagia</taxon>
        <taxon>Cytophagales</taxon>
        <taxon>Fulvivirgaceae</taxon>
        <taxon>Chryseolinea</taxon>
    </lineage>
</organism>
<sequence length="143" mass="15745">MKSILAKITVLVFLVLEVSCGGDIPDCPSKMCVLSGEWRLTQIYANGVLDTSIDLEKYKLTLIMPSPTTATTANFNRVNLSGVADTGTWTIGNNNTVLTLTPQTGISEPYIIKSYTPRKIVLVIERDVNKTGPDEFEYVLEPF</sequence>
<dbReference type="RefSeq" id="WP_073137768.1">
    <property type="nucleotide sequence ID" value="NZ_FQWQ01000003.1"/>
</dbReference>
<name>A0A1M5TJU8_9BACT</name>
<evidence type="ECO:0000313" key="3">
    <source>
        <dbReference type="Proteomes" id="UP000184212"/>
    </source>
</evidence>
<feature type="domain" description="Lipocalin-like" evidence="1">
    <location>
        <begin position="34"/>
        <end position="122"/>
    </location>
</feature>
<dbReference type="AlphaFoldDB" id="A0A1M5TJU8"/>
<reference evidence="2 3" key="1">
    <citation type="submission" date="2016-11" db="EMBL/GenBank/DDBJ databases">
        <authorList>
            <person name="Jaros S."/>
            <person name="Januszkiewicz K."/>
            <person name="Wedrychowicz H."/>
        </authorList>
    </citation>
    <scope>NUCLEOTIDE SEQUENCE [LARGE SCALE GENOMIC DNA]</scope>
    <source>
        <strain evidence="2 3">DSM 24574</strain>
    </source>
</reference>
<protein>
    <submittedName>
        <fullName evidence="2">Lipocalin-like domain-containing protein</fullName>
    </submittedName>
</protein>
<keyword evidence="3" id="KW-1185">Reference proteome</keyword>
<dbReference type="Proteomes" id="UP000184212">
    <property type="component" value="Unassembled WGS sequence"/>
</dbReference>
<dbReference type="Pfam" id="PF13648">
    <property type="entry name" value="Lipocalin_4"/>
    <property type="match status" value="1"/>
</dbReference>
<evidence type="ECO:0000259" key="1">
    <source>
        <dbReference type="Pfam" id="PF13648"/>
    </source>
</evidence>
<accession>A0A1M5TJU8</accession>
<dbReference type="EMBL" id="FQWQ01000003">
    <property type="protein sequence ID" value="SHH50956.1"/>
    <property type="molecule type" value="Genomic_DNA"/>
</dbReference>
<proteinExistence type="predicted"/>
<dbReference type="STRING" id="947013.SAMN04488109_4121"/>
<dbReference type="InterPro" id="IPR024311">
    <property type="entry name" value="Lipocalin-like"/>
</dbReference>
<dbReference type="OrthoDB" id="9825493at2"/>
<evidence type="ECO:0000313" key="2">
    <source>
        <dbReference type="EMBL" id="SHH50956.1"/>
    </source>
</evidence>